<evidence type="ECO:0000313" key="1">
    <source>
        <dbReference type="EMBL" id="GAA1221812.1"/>
    </source>
</evidence>
<comment type="caution">
    <text evidence="1">The sequence shown here is derived from an EMBL/GenBank/DDBJ whole genome shotgun (WGS) entry which is preliminary data.</text>
</comment>
<dbReference type="Gene3D" id="3.40.50.720">
    <property type="entry name" value="NAD(P)-binding Rossmann-like Domain"/>
    <property type="match status" value="1"/>
</dbReference>
<reference evidence="2" key="1">
    <citation type="journal article" date="2019" name="Int. J. Syst. Evol. Microbiol.">
        <title>The Global Catalogue of Microorganisms (GCM) 10K type strain sequencing project: providing services to taxonomists for standard genome sequencing and annotation.</title>
        <authorList>
            <consortium name="The Broad Institute Genomics Platform"/>
            <consortium name="The Broad Institute Genome Sequencing Center for Infectious Disease"/>
            <person name="Wu L."/>
            <person name="Ma J."/>
        </authorList>
    </citation>
    <scope>NUCLEOTIDE SEQUENCE [LARGE SCALE GENOMIC DNA]</scope>
    <source>
        <strain evidence="2">JCM 12762</strain>
    </source>
</reference>
<dbReference type="RefSeq" id="WP_343925775.1">
    <property type="nucleotide sequence ID" value="NZ_BAAAKW010000034.1"/>
</dbReference>
<accession>A0ABP4GL35</accession>
<proteinExistence type="predicted"/>
<dbReference type="InterPro" id="IPR036291">
    <property type="entry name" value="NAD(P)-bd_dom_sf"/>
</dbReference>
<dbReference type="PIRSF" id="PIRSF001439">
    <property type="entry name" value="CryM"/>
    <property type="match status" value="1"/>
</dbReference>
<sequence>MTVTTPQYFDEAAVRAAISPAQAVEAVQDALRAGFDPGTDHARVFEKLTRGQFLLMPSEVGQDAGIKIITVNPDNPTQGLPRIQGLYILFDAETLTPRLLLDGAALTSIRTSAVSLAATASALVRTTDPLDVVIFGAGPQAIEHLATLRAVLGEQRAVSSVTVVVRTLRTVDIAEAHVVEAGSVEAADAVAAAGLIICATTARTPVFDSADVRADAVVIAVGSHELDARELDSALLGRAQVVVEDVPTALRECGDVIMAIDEGALTVGTLIPMADVIRGTTQLDPERPVVFKSSGMSWEDLAIAAAIIRTAEVNQ</sequence>
<dbReference type="SUPFAM" id="SSF51735">
    <property type="entry name" value="NAD(P)-binding Rossmann-fold domains"/>
    <property type="match status" value="1"/>
</dbReference>
<dbReference type="Proteomes" id="UP001500943">
    <property type="component" value="Unassembled WGS sequence"/>
</dbReference>
<keyword evidence="2" id="KW-1185">Reference proteome</keyword>
<dbReference type="Gene3D" id="3.30.1780.10">
    <property type="entry name" value="ornithine cyclodeaminase, domain 1"/>
    <property type="match status" value="1"/>
</dbReference>
<dbReference type="Pfam" id="PF02423">
    <property type="entry name" value="OCD_Mu_crystall"/>
    <property type="match status" value="1"/>
</dbReference>
<dbReference type="InterPro" id="IPR023401">
    <property type="entry name" value="ODC_N"/>
</dbReference>
<protein>
    <submittedName>
        <fullName evidence="1">Ornithine cyclodeaminase family protein</fullName>
    </submittedName>
</protein>
<name>A0ABP4GL35_9MICO</name>
<dbReference type="PANTHER" id="PTHR13812:SF19">
    <property type="entry name" value="KETIMINE REDUCTASE MU-CRYSTALLIN"/>
    <property type="match status" value="1"/>
</dbReference>
<organism evidence="1 2">
    <name type="scientific">Rhodoglobus aureus</name>
    <dbReference type="NCBI Taxonomy" id="191497"/>
    <lineage>
        <taxon>Bacteria</taxon>
        <taxon>Bacillati</taxon>
        <taxon>Actinomycetota</taxon>
        <taxon>Actinomycetes</taxon>
        <taxon>Micrococcales</taxon>
        <taxon>Microbacteriaceae</taxon>
        <taxon>Rhodoglobus</taxon>
    </lineage>
</organism>
<gene>
    <name evidence="1" type="ORF">GCM10009655_21730</name>
</gene>
<dbReference type="PANTHER" id="PTHR13812">
    <property type="entry name" value="KETIMINE REDUCTASE MU-CRYSTALLIN"/>
    <property type="match status" value="1"/>
</dbReference>
<dbReference type="EMBL" id="BAAAKW010000034">
    <property type="protein sequence ID" value="GAA1221812.1"/>
    <property type="molecule type" value="Genomic_DNA"/>
</dbReference>
<evidence type="ECO:0000313" key="2">
    <source>
        <dbReference type="Proteomes" id="UP001500943"/>
    </source>
</evidence>
<dbReference type="InterPro" id="IPR003462">
    <property type="entry name" value="ODC_Mu_crystall"/>
</dbReference>